<dbReference type="Proteomes" id="UP000547209">
    <property type="component" value="Unassembled WGS sequence"/>
</dbReference>
<dbReference type="InterPro" id="IPR013783">
    <property type="entry name" value="Ig-like_fold"/>
</dbReference>
<feature type="compositionally biased region" description="Low complexity" evidence="1">
    <location>
        <begin position="207"/>
        <end position="220"/>
    </location>
</feature>
<comment type="caution">
    <text evidence="3">The sequence shown here is derived from an EMBL/GenBank/DDBJ whole genome shotgun (WGS) entry which is preliminary data.</text>
</comment>
<feature type="compositionally biased region" description="Pro residues" evidence="1">
    <location>
        <begin position="221"/>
        <end position="236"/>
    </location>
</feature>
<accession>A0A7X0RR50</accession>
<dbReference type="EMBL" id="JACJVP010000024">
    <property type="protein sequence ID" value="MBB6671953.1"/>
    <property type="molecule type" value="Genomic_DNA"/>
</dbReference>
<proteinExistence type="predicted"/>
<dbReference type="Pfam" id="PF00395">
    <property type="entry name" value="SLH"/>
    <property type="match status" value="2"/>
</dbReference>
<gene>
    <name evidence="3" type="ORF">H7C19_14780</name>
</gene>
<dbReference type="GO" id="GO:0016020">
    <property type="term" value="C:membrane"/>
    <property type="evidence" value="ECO:0007669"/>
    <property type="project" value="InterPro"/>
</dbReference>
<dbReference type="PANTHER" id="PTHR37494">
    <property type="entry name" value="HEMAGGLUTININ"/>
    <property type="match status" value="1"/>
</dbReference>
<evidence type="ECO:0000313" key="4">
    <source>
        <dbReference type="Proteomes" id="UP000547209"/>
    </source>
</evidence>
<reference evidence="3 4" key="1">
    <citation type="submission" date="2020-08" db="EMBL/GenBank/DDBJ databases">
        <title>Cohnella phylogeny.</title>
        <authorList>
            <person name="Dunlap C."/>
        </authorList>
    </citation>
    <scope>NUCLEOTIDE SEQUENCE [LARGE SCALE GENOMIC DNA]</scope>
    <source>
        <strain evidence="3 4">DSM 28246</strain>
    </source>
</reference>
<dbReference type="InterPro" id="IPR001119">
    <property type="entry name" value="SLH_dom"/>
</dbReference>
<dbReference type="AlphaFoldDB" id="A0A7X0RR50"/>
<organism evidence="3 4">
    <name type="scientific">Cohnella nanjingensis</name>
    <dbReference type="NCBI Taxonomy" id="1387779"/>
    <lineage>
        <taxon>Bacteria</taxon>
        <taxon>Bacillati</taxon>
        <taxon>Bacillota</taxon>
        <taxon>Bacilli</taxon>
        <taxon>Bacillales</taxon>
        <taxon>Paenibacillaceae</taxon>
        <taxon>Cohnella</taxon>
    </lineage>
</organism>
<protein>
    <submittedName>
        <fullName evidence="3">Putative Ig domain-containing protein</fullName>
    </submittedName>
</protein>
<feature type="domain" description="SLH" evidence="2">
    <location>
        <begin position="147"/>
        <end position="210"/>
    </location>
</feature>
<dbReference type="PROSITE" id="PS51272">
    <property type="entry name" value="SLH"/>
    <property type="match status" value="2"/>
</dbReference>
<dbReference type="SUPFAM" id="SSF49313">
    <property type="entry name" value="Cadherin-like"/>
    <property type="match status" value="5"/>
</dbReference>
<sequence>MARWGSRLSFLLACSVLTFTLTGFAPPQKAYEEAGRSWASSTLKDWLDKGWLQGYADGTLLPDRIVSRAEFLTLVNRAFELTDAAGVSVGNLAAGRWYEAEIAKALKAGYVSGIDAGPAWPGQPVTRQEAALLLATLLNLDVGMAKASSFADASEIAVESSGAVALLVDKGILQGYADGTFRPTAPVTRASAVVMIDAARKAGRVGGEPTPAPTGGLATPTPAPTAAPPVSTPTPTPIATSTPTVTPAPTDTPAPTVTPTPTESPAPTVTPTPTESPAPTPSPTPAPTPDVDAPIVLPEAIGPLRVGVAFVSSLEKLSGGFGTINYALTAGGLPPGTAFTSAGGFSGTPTTEGSYTFTVKATDSIGHTATQVYTVTVNPPAPIVLPAAIGPLKVGEAFHGSLEKLSGGYGTMTYTLTAGSLPPGIALTSTGLFSGTPTTEGSYTFTVKATDSLGYAATQSYTVTVNPPAPIVLPATFGPLKAGEAFNGSLQKLSGGYGTMTYTLVAGALPPGTAFSSTGLFSGAPTTEGSYTFTIKATDTLGYSATQIYTIVVDPPAPIVLPAAIGPLKVGEAFVGSLQKLSGGYGTMTYTFVAGALPPGTAFSSTGLFSGSPTTEGSYTFTIKATDSLGYSATQIYTIVVDPPAPIVLPAAIGPLKVGEAFVGSLQKLSGGYGTMTYTFVAGALPPGTAFSSTGLFSGSPTTEGSYTFTVKATDSLGYAATQTYTVTVTAP</sequence>
<dbReference type="Pfam" id="PF05345">
    <property type="entry name" value="He_PIG"/>
    <property type="match status" value="5"/>
</dbReference>
<evidence type="ECO:0000259" key="2">
    <source>
        <dbReference type="PROSITE" id="PS51272"/>
    </source>
</evidence>
<feature type="compositionally biased region" description="Pro residues" evidence="1">
    <location>
        <begin position="250"/>
        <end position="288"/>
    </location>
</feature>
<dbReference type="GO" id="GO:0005509">
    <property type="term" value="F:calcium ion binding"/>
    <property type="evidence" value="ECO:0007669"/>
    <property type="project" value="InterPro"/>
</dbReference>
<dbReference type="PANTHER" id="PTHR37494:SF1">
    <property type="entry name" value="STAPHYLOCOCCUS AUREUS SURFACE PROTEIN A"/>
    <property type="match status" value="1"/>
</dbReference>
<dbReference type="RefSeq" id="WP_185143429.1">
    <property type="nucleotide sequence ID" value="NZ_JACJVP010000024.1"/>
</dbReference>
<name>A0A7X0RR50_9BACL</name>
<evidence type="ECO:0000256" key="1">
    <source>
        <dbReference type="SAM" id="MobiDB-lite"/>
    </source>
</evidence>
<feature type="compositionally biased region" description="Low complexity" evidence="1">
    <location>
        <begin position="237"/>
        <end position="249"/>
    </location>
</feature>
<feature type="domain" description="SLH" evidence="2">
    <location>
        <begin position="26"/>
        <end position="89"/>
    </location>
</feature>
<evidence type="ECO:0000313" key="3">
    <source>
        <dbReference type="EMBL" id="MBB6671953.1"/>
    </source>
</evidence>
<keyword evidence="4" id="KW-1185">Reference proteome</keyword>
<dbReference type="InterPro" id="IPR015919">
    <property type="entry name" value="Cadherin-like_sf"/>
</dbReference>
<dbReference type="Gene3D" id="2.60.40.10">
    <property type="entry name" value="Immunoglobulins"/>
    <property type="match status" value="5"/>
</dbReference>
<feature type="region of interest" description="Disordered" evidence="1">
    <location>
        <begin position="202"/>
        <end position="294"/>
    </location>
</feature>